<dbReference type="PANTHER" id="PTHR35174">
    <property type="entry name" value="BLL7171 PROTEIN-RELATED"/>
    <property type="match status" value="1"/>
</dbReference>
<reference evidence="3 4" key="1">
    <citation type="submission" date="2018-06" db="EMBL/GenBank/DDBJ databases">
        <title>Genomic Encyclopedia of Archaeal and Bacterial Type Strains, Phase II (KMG-II): from individual species to whole genera.</title>
        <authorList>
            <person name="Goeker M."/>
        </authorList>
    </citation>
    <scope>NUCLEOTIDE SEQUENCE [LARGE SCALE GENOMIC DNA]</scope>
    <source>
        <strain evidence="3 4">DSM 29821</strain>
    </source>
</reference>
<gene>
    <name evidence="3" type="ORF">CLV59_11357</name>
</gene>
<evidence type="ECO:0000256" key="1">
    <source>
        <dbReference type="ARBA" id="ARBA00007689"/>
    </source>
</evidence>
<evidence type="ECO:0000313" key="4">
    <source>
        <dbReference type="Proteomes" id="UP000249819"/>
    </source>
</evidence>
<feature type="domain" description="YCII-related" evidence="2">
    <location>
        <begin position="62"/>
        <end position="111"/>
    </location>
</feature>
<proteinExistence type="inferred from homology"/>
<evidence type="ECO:0000313" key="3">
    <source>
        <dbReference type="EMBL" id="RAJ73504.1"/>
    </source>
</evidence>
<sequence>MKEFMLLFRQPSYDFSQTSPKEMAELAGKWKSWVEGIAAQGYFVNNGSRLDLAGKVLRPGGVVTDGPFVEIKEKLGGYIVIKAASIDEALTLAHGCPVLEADGSVEVRPIYG</sequence>
<dbReference type="AlphaFoldDB" id="A0A327VI01"/>
<dbReference type="InterPro" id="IPR011008">
    <property type="entry name" value="Dimeric_a/b-barrel"/>
</dbReference>
<dbReference type="PANTHER" id="PTHR35174:SF3">
    <property type="entry name" value="BLL7171 PROTEIN"/>
    <property type="match status" value="1"/>
</dbReference>
<dbReference type="RefSeq" id="WP_111595450.1">
    <property type="nucleotide sequence ID" value="NZ_QLMA01000013.1"/>
</dbReference>
<dbReference type="Gene3D" id="3.30.70.1060">
    <property type="entry name" value="Dimeric alpha+beta barrel"/>
    <property type="match status" value="1"/>
</dbReference>
<dbReference type="InterPro" id="IPR005545">
    <property type="entry name" value="YCII"/>
</dbReference>
<evidence type="ECO:0000259" key="2">
    <source>
        <dbReference type="Pfam" id="PF03795"/>
    </source>
</evidence>
<comment type="similarity">
    <text evidence="1">Belongs to the YciI family.</text>
</comment>
<dbReference type="SUPFAM" id="SSF54909">
    <property type="entry name" value="Dimeric alpha+beta barrel"/>
    <property type="match status" value="1"/>
</dbReference>
<accession>A0A327VI01</accession>
<dbReference type="Proteomes" id="UP000249819">
    <property type="component" value="Unassembled WGS sequence"/>
</dbReference>
<dbReference type="EMBL" id="QLMA01000013">
    <property type="protein sequence ID" value="RAJ73504.1"/>
    <property type="molecule type" value="Genomic_DNA"/>
</dbReference>
<protein>
    <recommendedName>
        <fullName evidence="2">YCII-related domain-containing protein</fullName>
    </recommendedName>
</protein>
<keyword evidence="4" id="KW-1185">Reference proteome</keyword>
<comment type="caution">
    <text evidence="3">The sequence shown here is derived from an EMBL/GenBank/DDBJ whole genome shotgun (WGS) entry which is preliminary data.</text>
</comment>
<organism evidence="3 4">
    <name type="scientific">Chitinophaga dinghuensis</name>
    <dbReference type="NCBI Taxonomy" id="1539050"/>
    <lineage>
        <taxon>Bacteria</taxon>
        <taxon>Pseudomonadati</taxon>
        <taxon>Bacteroidota</taxon>
        <taxon>Chitinophagia</taxon>
        <taxon>Chitinophagales</taxon>
        <taxon>Chitinophagaceae</taxon>
        <taxon>Chitinophaga</taxon>
    </lineage>
</organism>
<dbReference type="OrthoDB" id="7782105at2"/>
<name>A0A327VI01_9BACT</name>
<dbReference type="Pfam" id="PF03795">
    <property type="entry name" value="YCII"/>
    <property type="match status" value="1"/>
</dbReference>